<dbReference type="AlphaFoldDB" id="A0A927GJJ3"/>
<reference evidence="1" key="1">
    <citation type="submission" date="2020-09" db="EMBL/GenBank/DDBJ databases">
        <authorList>
            <person name="Kim M.K."/>
        </authorList>
    </citation>
    <scope>NUCLEOTIDE SEQUENCE</scope>
    <source>
        <strain evidence="1">BT664</strain>
    </source>
</reference>
<organism evidence="1 2">
    <name type="scientific">Hymenobacter montanus</name>
    <dbReference type="NCBI Taxonomy" id="2771359"/>
    <lineage>
        <taxon>Bacteria</taxon>
        <taxon>Pseudomonadati</taxon>
        <taxon>Bacteroidota</taxon>
        <taxon>Cytophagia</taxon>
        <taxon>Cytophagales</taxon>
        <taxon>Hymenobacteraceae</taxon>
        <taxon>Hymenobacter</taxon>
    </lineage>
</organism>
<protein>
    <recommendedName>
        <fullName evidence="3">Tc1-like transposase DDE domain-containing protein</fullName>
    </recommendedName>
</protein>
<evidence type="ECO:0000313" key="1">
    <source>
        <dbReference type="EMBL" id="MBD2768548.1"/>
    </source>
</evidence>
<evidence type="ECO:0000313" key="2">
    <source>
        <dbReference type="Proteomes" id="UP000612233"/>
    </source>
</evidence>
<dbReference type="EMBL" id="JACXAD010000011">
    <property type="protein sequence ID" value="MBD2768548.1"/>
    <property type="molecule type" value="Genomic_DNA"/>
</dbReference>
<keyword evidence="2" id="KW-1185">Reference proteome</keyword>
<comment type="caution">
    <text evidence="1">The sequence shown here is derived from an EMBL/GenBank/DDBJ whole genome shotgun (WGS) entry which is preliminary data.</text>
</comment>
<name>A0A927GJJ3_9BACT</name>
<sequence length="51" mass="5504">MGPSTATYFACLRHVLEPTLRVGDVVVLDNFPTHKVAGLAKLIAARGARLR</sequence>
<evidence type="ECO:0008006" key="3">
    <source>
        <dbReference type="Google" id="ProtNLM"/>
    </source>
</evidence>
<dbReference type="Proteomes" id="UP000612233">
    <property type="component" value="Unassembled WGS sequence"/>
</dbReference>
<dbReference type="RefSeq" id="WP_191005358.1">
    <property type="nucleotide sequence ID" value="NZ_JACXAD010000011.1"/>
</dbReference>
<proteinExistence type="predicted"/>
<accession>A0A927GJJ3</accession>
<gene>
    <name evidence="1" type="ORF">IC235_11680</name>
</gene>